<reference evidence="1 2" key="1">
    <citation type="submission" date="2021-06" db="EMBL/GenBank/DDBJ databases">
        <authorList>
            <person name="Palmer J.M."/>
        </authorList>
    </citation>
    <scope>NUCLEOTIDE SEQUENCE [LARGE SCALE GENOMIC DNA]</scope>
    <source>
        <strain evidence="1 2">GA_2019</strain>
        <tissue evidence="1">Muscle</tissue>
    </source>
</reference>
<evidence type="ECO:0000313" key="1">
    <source>
        <dbReference type="EMBL" id="MEQ2174149.1"/>
    </source>
</evidence>
<name>A0ABV0NTI5_9TELE</name>
<proteinExistence type="predicted"/>
<evidence type="ECO:0000313" key="2">
    <source>
        <dbReference type="Proteomes" id="UP001476798"/>
    </source>
</evidence>
<comment type="caution">
    <text evidence="1">The sequence shown here is derived from an EMBL/GenBank/DDBJ whole genome shotgun (WGS) entry which is preliminary data.</text>
</comment>
<protein>
    <submittedName>
        <fullName evidence="1">Uncharacterized protein</fullName>
    </submittedName>
</protein>
<accession>A0ABV0NTI5</accession>
<dbReference type="EMBL" id="JAHRIO010050180">
    <property type="protein sequence ID" value="MEQ2174149.1"/>
    <property type="molecule type" value="Genomic_DNA"/>
</dbReference>
<keyword evidence="2" id="KW-1185">Reference proteome</keyword>
<sequence length="112" mass="12621">MPARLHLGVRYQANHNTMFQSAVFTFLSLPSPESFLLLNFYPYFFQLLLSLNNRICSPHFYSFFHFPYLPPAPISAFDPFKDMPALPPGSAYISVICVHAANPGRYSSGTIA</sequence>
<gene>
    <name evidence="1" type="ORF">GOODEAATRI_004776</name>
</gene>
<organism evidence="1 2">
    <name type="scientific">Goodea atripinnis</name>
    <dbReference type="NCBI Taxonomy" id="208336"/>
    <lineage>
        <taxon>Eukaryota</taxon>
        <taxon>Metazoa</taxon>
        <taxon>Chordata</taxon>
        <taxon>Craniata</taxon>
        <taxon>Vertebrata</taxon>
        <taxon>Euteleostomi</taxon>
        <taxon>Actinopterygii</taxon>
        <taxon>Neopterygii</taxon>
        <taxon>Teleostei</taxon>
        <taxon>Neoteleostei</taxon>
        <taxon>Acanthomorphata</taxon>
        <taxon>Ovalentaria</taxon>
        <taxon>Atherinomorphae</taxon>
        <taxon>Cyprinodontiformes</taxon>
        <taxon>Goodeidae</taxon>
        <taxon>Goodea</taxon>
    </lineage>
</organism>
<dbReference type="Proteomes" id="UP001476798">
    <property type="component" value="Unassembled WGS sequence"/>
</dbReference>